<comment type="caution">
    <text evidence="9">The sequence shown here is derived from an EMBL/GenBank/DDBJ whole genome shotgun (WGS) entry which is preliminary data.</text>
</comment>
<dbReference type="InterPro" id="IPR047153">
    <property type="entry name" value="TRIM45/56/19-like"/>
</dbReference>
<dbReference type="Gene3D" id="4.10.830.40">
    <property type="match status" value="1"/>
</dbReference>
<accession>A0AAN9AIG7</accession>
<evidence type="ECO:0000259" key="6">
    <source>
        <dbReference type="PROSITE" id="PS50089"/>
    </source>
</evidence>
<keyword evidence="2 4" id="KW-0863">Zinc-finger</keyword>
<evidence type="ECO:0000259" key="7">
    <source>
        <dbReference type="PROSITE" id="PS50119"/>
    </source>
</evidence>
<evidence type="ECO:0000256" key="2">
    <source>
        <dbReference type="ARBA" id="ARBA00022771"/>
    </source>
</evidence>
<dbReference type="SUPFAM" id="SSF159034">
    <property type="entry name" value="Mib/herc2 domain-like"/>
    <property type="match status" value="1"/>
</dbReference>
<dbReference type="Pfam" id="PF00097">
    <property type="entry name" value="zf-C3HC4"/>
    <property type="match status" value="1"/>
</dbReference>
<dbReference type="PROSITE" id="PS00518">
    <property type="entry name" value="ZF_RING_1"/>
    <property type="match status" value="1"/>
</dbReference>
<reference evidence="9 10" key="1">
    <citation type="submission" date="2024-02" db="EMBL/GenBank/DDBJ databases">
        <title>Chromosome-scale genome assembly of the rough periwinkle Littorina saxatilis.</title>
        <authorList>
            <person name="De Jode A."/>
            <person name="Faria R."/>
            <person name="Formenti G."/>
            <person name="Sims Y."/>
            <person name="Smith T.P."/>
            <person name="Tracey A."/>
            <person name="Wood J.M.D."/>
            <person name="Zagrodzka Z.B."/>
            <person name="Johannesson K."/>
            <person name="Butlin R.K."/>
            <person name="Leder E.H."/>
        </authorList>
    </citation>
    <scope>NUCLEOTIDE SEQUENCE [LARGE SCALE GENOMIC DNA]</scope>
    <source>
        <strain evidence="9">Snail1</strain>
        <tissue evidence="9">Muscle</tissue>
    </source>
</reference>
<dbReference type="GO" id="GO:0008270">
    <property type="term" value="F:zinc ion binding"/>
    <property type="evidence" value="ECO:0007669"/>
    <property type="project" value="UniProtKB-KW"/>
</dbReference>
<keyword evidence="5" id="KW-0175">Coiled coil</keyword>
<feature type="domain" description="MIB/HERC2" evidence="8">
    <location>
        <begin position="351"/>
        <end position="430"/>
    </location>
</feature>
<dbReference type="Gene3D" id="2.30.30.40">
    <property type="entry name" value="SH3 Domains"/>
    <property type="match status" value="1"/>
</dbReference>
<dbReference type="Gene3D" id="3.30.160.60">
    <property type="entry name" value="Classic Zinc Finger"/>
    <property type="match status" value="1"/>
</dbReference>
<dbReference type="PANTHER" id="PTHR25462">
    <property type="entry name" value="BONUS, ISOFORM C-RELATED"/>
    <property type="match status" value="1"/>
</dbReference>
<dbReference type="InterPro" id="IPR018957">
    <property type="entry name" value="Znf_C3HC4_RING-type"/>
</dbReference>
<evidence type="ECO:0000313" key="9">
    <source>
        <dbReference type="EMBL" id="KAK7087462.1"/>
    </source>
</evidence>
<dbReference type="GO" id="GO:0016567">
    <property type="term" value="P:protein ubiquitination"/>
    <property type="evidence" value="ECO:0007669"/>
    <property type="project" value="InterPro"/>
</dbReference>
<sequence>MANTSADYECPVCNEDFKKPKILDCNHLVCRGCVLKWLQKNGGQAGCPLCRAPILPPSDLVGQDRLTTMVDSLPTDLATLALVDSHQVLTGPHVCATCKNNVRATSYCFECEVKLCKTCVSYHQKFPALKQHTLEHLGKLTPQTLAANRHATCGKHAKRATEAYCPVHEELMCTLCATTDHRGCAEVKVIAKVASEKRSELQQQAQRLKEKEATISKQIKTAMDKFKVMRSKVNDVHDDLEQTLNEQCQTAFNLIQSKEEETLTLLADVEKVRAAMTSHSRTIDHVVTSAPDDALLQMSKQLTSRLTDLETDVGEAMQSVHVGDLVLDSKLLAALKSDLCALGQAIRLVVSGAALAQILRNGDRVRRGQDWHCSNTNIDKGGPGTVTAIPSKKAVQDGVISTGLVDVRWDAGGEHYYCMGQEDLYELELV</sequence>
<evidence type="ECO:0000256" key="5">
    <source>
        <dbReference type="SAM" id="Coils"/>
    </source>
</evidence>
<dbReference type="SUPFAM" id="SSF57850">
    <property type="entry name" value="RING/U-box"/>
    <property type="match status" value="1"/>
</dbReference>
<dbReference type="Proteomes" id="UP001374579">
    <property type="component" value="Unassembled WGS sequence"/>
</dbReference>
<proteinExistence type="predicted"/>
<organism evidence="9 10">
    <name type="scientific">Littorina saxatilis</name>
    <dbReference type="NCBI Taxonomy" id="31220"/>
    <lineage>
        <taxon>Eukaryota</taxon>
        <taxon>Metazoa</taxon>
        <taxon>Spiralia</taxon>
        <taxon>Lophotrochozoa</taxon>
        <taxon>Mollusca</taxon>
        <taxon>Gastropoda</taxon>
        <taxon>Caenogastropoda</taxon>
        <taxon>Littorinimorpha</taxon>
        <taxon>Littorinoidea</taxon>
        <taxon>Littorinidae</taxon>
        <taxon>Littorina</taxon>
    </lineage>
</organism>
<gene>
    <name evidence="9" type="ORF">V1264_021511</name>
</gene>
<protein>
    <submittedName>
        <fullName evidence="9">Uncharacterized protein</fullName>
    </submittedName>
</protein>
<dbReference type="Pfam" id="PF06701">
    <property type="entry name" value="MIB_HERC2"/>
    <property type="match status" value="1"/>
</dbReference>
<name>A0AAN9AIG7_9CAEN</name>
<dbReference type="PROSITE" id="PS50089">
    <property type="entry name" value="ZF_RING_2"/>
    <property type="match status" value="1"/>
</dbReference>
<keyword evidence="10" id="KW-1185">Reference proteome</keyword>
<evidence type="ECO:0000259" key="8">
    <source>
        <dbReference type="PROSITE" id="PS51416"/>
    </source>
</evidence>
<feature type="domain" description="B box-type" evidence="7">
    <location>
        <begin position="148"/>
        <end position="192"/>
    </location>
</feature>
<dbReference type="Gene3D" id="3.30.40.10">
    <property type="entry name" value="Zinc/RING finger domain, C3HC4 (zinc finger)"/>
    <property type="match status" value="1"/>
</dbReference>
<dbReference type="InterPro" id="IPR037252">
    <property type="entry name" value="Mib_Herc2_sf"/>
</dbReference>
<dbReference type="InterPro" id="IPR001841">
    <property type="entry name" value="Znf_RING"/>
</dbReference>
<dbReference type="InterPro" id="IPR013083">
    <property type="entry name" value="Znf_RING/FYVE/PHD"/>
</dbReference>
<dbReference type="PROSITE" id="PS51416">
    <property type="entry name" value="MIB_HERC2"/>
    <property type="match status" value="1"/>
</dbReference>
<keyword evidence="3" id="KW-0862">Zinc</keyword>
<feature type="domain" description="B box-type" evidence="7">
    <location>
        <begin position="90"/>
        <end position="137"/>
    </location>
</feature>
<dbReference type="SUPFAM" id="SSF57845">
    <property type="entry name" value="B-box zinc-binding domain"/>
    <property type="match status" value="1"/>
</dbReference>
<keyword evidence="1" id="KW-0479">Metal-binding</keyword>
<feature type="coiled-coil region" evidence="5">
    <location>
        <begin position="191"/>
        <end position="218"/>
    </location>
</feature>
<dbReference type="SMART" id="SM00184">
    <property type="entry name" value="RING"/>
    <property type="match status" value="1"/>
</dbReference>
<dbReference type="PROSITE" id="PS50119">
    <property type="entry name" value="ZF_BBOX"/>
    <property type="match status" value="2"/>
</dbReference>
<dbReference type="InterPro" id="IPR010606">
    <property type="entry name" value="Mib_Herc2"/>
</dbReference>
<dbReference type="EMBL" id="JBAMIC010004070">
    <property type="protein sequence ID" value="KAK7087462.1"/>
    <property type="molecule type" value="Genomic_DNA"/>
</dbReference>
<evidence type="ECO:0000313" key="10">
    <source>
        <dbReference type="Proteomes" id="UP001374579"/>
    </source>
</evidence>
<dbReference type="InterPro" id="IPR017907">
    <property type="entry name" value="Znf_RING_CS"/>
</dbReference>
<dbReference type="GO" id="GO:0004842">
    <property type="term" value="F:ubiquitin-protein transferase activity"/>
    <property type="evidence" value="ECO:0007669"/>
    <property type="project" value="InterPro"/>
</dbReference>
<feature type="domain" description="RING-type" evidence="6">
    <location>
        <begin position="10"/>
        <end position="51"/>
    </location>
</feature>
<dbReference type="CDD" id="cd19756">
    <property type="entry name" value="Bbox2"/>
    <property type="match status" value="1"/>
</dbReference>
<dbReference type="PANTHER" id="PTHR25462:SF296">
    <property type="entry name" value="MEIOTIC P26, ISOFORM F"/>
    <property type="match status" value="1"/>
</dbReference>
<evidence type="ECO:0000256" key="3">
    <source>
        <dbReference type="ARBA" id="ARBA00022833"/>
    </source>
</evidence>
<evidence type="ECO:0000256" key="1">
    <source>
        <dbReference type="ARBA" id="ARBA00022723"/>
    </source>
</evidence>
<dbReference type="AlphaFoldDB" id="A0AAN9AIG7"/>
<dbReference type="InterPro" id="IPR000315">
    <property type="entry name" value="Znf_B-box"/>
</dbReference>
<evidence type="ECO:0000256" key="4">
    <source>
        <dbReference type="PROSITE-ProRule" id="PRU00024"/>
    </source>
</evidence>